<feature type="compositionally biased region" description="Acidic residues" evidence="1">
    <location>
        <begin position="905"/>
        <end position="922"/>
    </location>
</feature>
<evidence type="ECO:0000256" key="1">
    <source>
        <dbReference type="SAM" id="MobiDB-lite"/>
    </source>
</evidence>
<dbReference type="VEuPathDB" id="CryptoDB:Cvel_2444"/>
<feature type="region of interest" description="Disordered" evidence="1">
    <location>
        <begin position="611"/>
        <end position="633"/>
    </location>
</feature>
<proteinExistence type="predicted"/>
<dbReference type="AlphaFoldDB" id="A0A0G4IF24"/>
<feature type="region of interest" description="Disordered" evidence="1">
    <location>
        <begin position="875"/>
        <end position="922"/>
    </location>
</feature>
<protein>
    <submittedName>
        <fullName evidence="2">Uncharacterized protein</fullName>
    </submittedName>
</protein>
<reference evidence="2" key="1">
    <citation type="submission" date="2014-11" db="EMBL/GenBank/DDBJ databases">
        <authorList>
            <person name="Otto D Thomas"/>
            <person name="Naeem Raeece"/>
        </authorList>
    </citation>
    <scope>NUCLEOTIDE SEQUENCE</scope>
</reference>
<dbReference type="EMBL" id="CDMZ01005920">
    <property type="protein sequence ID" value="CEM55874.1"/>
    <property type="molecule type" value="Genomic_DNA"/>
</dbReference>
<evidence type="ECO:0000313" key="2">
    <source>
        <dbReference type="EMBL" id="CEM55874.1"/>
    </source>
</evidence>
<sequence length="922" mass="102081">MVTGQLSDTNFLGAYWLEFLDLDAILSILRTFKVSWGNLTEDGGEATPLLRQLEAVLSYLPIEEQALGMHVLVHTHPPLCALPFDDVPGLEEHPPHFKVIPLPRLWQLCRQKNIQVHKILRSVKALDSFFAERLAPLEVRWLLERLEECDDERTFQGILLILSIIDPLLLLPTELRVFPPENPYLLYLSHTFTLNSLAPRVAEGGRAQEGPGSAGPYSLAQLAALNDNNACVRALIWWWTQIKGKGHQTFTDQMLCNSGNEYLYVESACSIAIRLESARFLKGFLSRGISPIASLPDSSSNSSSNNNSTWRGDSAFQRVWSHECAESLRTLFADWLEEKAEGDVGNAFLKPLGGLPNGLSVLHLACKGWGPEALRFVLNRVRSRVSPETLKKGLMLSTKEHSQPSVLHLSMNSHYRQGSRNEVFEELCNVCEDAGVNLHSLKDFRQCSVFQAYHHSIDDLTRMRPLDPIKDVELVGCRPSLFEFFFPKDEEIPHTVPSSKGPISPFFIVALGKVPEEAQAVPDPPPQADQSTHQTQPPHEFCRDRVWAWSVLLERGADPSSSHKETGPWLLWVLQRLLTLWAGPGSGFGVNPRQVQVTKLLESVRDTIDPNRPVRCPLTEGGKKGGGEEGDVGQESSVTLVQSALCHWVRSLRAASSKGDQLGECEAWERMFAFLFQKGGVVYSKDSRISHSLLNPHTLTHPQATKFFLDRGADPLVVDKDGRNALAHTLQADGGGGSDSVLAAECCDVLLKHAQARGEGQNEKSDPQNALSALESLWTAKDAAGRCALDFLPFVFSSRPASGDERWVNAVASVLESVLGSEIELSKDFALVVKESPFWEELEKLPIRRAFQIRNRVVSIIEDATKTLRSAAAAAAAGEQKVSGGTAQRNGGALQRQGSTSDQSESVEYESDFQYEEEEEED</sequence>
<dbReference type="PhylomeDB" id="A0A0G4IF24"/>
<gene>
    <name evidence="2" type="ORF">Cvel_2444</name>
</gene>
<name>A0A0G4IF24_9ALVE</name>
<organism evidence="2">
    <name type="scientific">Chromera velia CCMP2878</name>
    <dbReference type="NCBI Taxonomy" id="1169474"/>
    <lineage>
        <taxon>Eukaryota</taxon>
        <taxon>Sar</taxon>
        <taxon>Alveolata</taxon>
        <taxon>Colpodellida</taxon>
        <taxon>Chromeraceae</taxon>
        <taxon>Chromera</taxon>
    </lineage>
</organism>
<feature type="region of interest" description="Disordered" evidence="1">
    <location>
        <begin position="518"/>
        <end position="537"/>
    </location>
</feature>
<accession>A0A0G4IF24</accession>